<organism evidence="1 2">
    <name type="scientific">Mediterraneibacter catenae</name>
    <dbReference type="NCBI Taxonomy" id="2594882"/>
    <lineage>
        <taxon>Bacteria</taxon>
        <taxon>Bacillati</taxon>
        <taxon>Bacillota</taxon>
        <taxon>Clostridia</taxon>
        <taxon>Lachnospirales</taxon>
        <taxon>Lachnospiraceae</taxon>
        <taxon>Mediterraneibacter</taxon>
    </lineage>
</organism>
<protein>
    <submittedName>
        <fullName evidence="1">TnpV protein</fullName>
    </submittedName>
</protein>
<dbReference type="RefSeq" id="WP_016147250.1">
    <property type="nucleotide sequence ID" value="NZ_VMSO01000015.1"/>
</dbReference>
<name>A0A5M9HVT4_9FIRM</name>
<evidence type="ECO:0000313" key="2">
    <source>
        <dbReference type="Proteomes" id="UP000322025"/>
    </source>
</evidence>
<reference evidence="1" key="1">
    <citation type="submission" date="2019-07" db="EMBL/GenBank/DDBJ databases">
        <authorList>
            <person name="Wongkuna S."/>
            <person name="Scaria J."/>
        </authorList>
    </citation>
    <scope>NUCLEOTIDE SEQUENCE [LARGE SCALE GENOMIC DNA]</scope>
    <source>
        <strain evidence="1">SW178</strain>
    </source>
</reference>
<dbReference type="OrthoDB" id="9791178at2"/>
<proteinExistence type="predicted"/>
<evidence type="ECO:0000313" key="1">
    <source>
        <dbReference type="EMBL" id="KAA8500838.1"/>
    </source>
</evidence>
<dbReference type="Proteomes" id="UP000322025">
    <property type="component" value="Unassembled WGS sequence"/>
</dbReference>
<dbReference type="AlphaFoldDB" id="A0A5M9HVT4"/>
<gene>
    <name evidence="1" type="ORF">FNY66_11080</name>
</gene>
<sequence>MNITYRQNGDYLIPNIIIRKTKPIGHYGRLRKAYLEMHRPILFNELVLSDKLFEHCAEIEEAARNRMELIVRSLAEQNGVTEQLKAENQMEWVRQMNACKAQAEEVVKAELIYN</sequence>
<dbReference type="InterPro" id="IPR026989">
    <property type="entry name" value="TnpV"/>
</dbReference>
<comment type="caution">
    <text evidence="1">The sequence shown here is derived from an EMBL/GenBank/DDBJ whole genome shotgun (WGS) entry which is preliminary data.</text>
</comment>
<dbReference type="EMBL" id="VMSO01000015">
    <property type="protein sequence ID" value="KAA8500838.1"/>
    <property type="molecule type" value="Genomic_DNA"/>
</dbReference>
<dbReference type="Pfam" id="PF14198">
    <property type="entry name" value="TnpV"/>
    <property type="match status" value="1"/>
</dbReference>
<keyword evidence="2" id="KW-1185">Reference proteome</keyword>
<accession>A0A5M9HVT4</accession>